<dbReference type="RefSeq" id="WP_191174127.1">
    <property type="nucleotide sequence ID" value="NZ_JACWMW010000001.1"/>
</dbReference>
<sequence length="548" mass="62045">MYKHNFGKKIGKGLCALLALFLCSNTANAQYGILGRNILSIKNGRELSDSIIYHKVKVDGGGNLIPWNADNYGDAFDQTIKLTWKFWKNMEVDTNGERYYMNHQVWKASHDKRGIGGDQVAMGISAWDLFYNYLGDEDFIKDMKYQADYYLAHSMSSPTCKWPNLPYPYNTKVEIGIYDGDMMAGKGVLQPDKAGSLGYELIRLYKKTGEVKYLNIAVKIANTMAANIKPGDAKNSPWPFKVNAVTGKVAALGKNDYYKEPRMGSYTANWTGTLQLFSELIKLHKGNTVKYQDAFNKTLKWFKNYPEKTNDWGPFFEDVPGYSKTQINATTYAMFVMEHKELYPDWKKTVSNIFKWVHSTFNNKDWAKYGVTVTNEQTAYPVVGNSHSARQASMELLYWAMTGDTTLNRNAVRQLTWATYAVDYDGKNYYPTNDVWMTDGYGDFVRHYIRAMAIAPQLAPAGSDHMLKTSSTVQNIVYNANSISYKIFDKASNDLFRLTAKPAGITVSGKKLTEVAGKNKEGWFWQPLDKGGILSVSQKLGNIIVIKK</sequence>
<reference evidence="2 3" key="1">
    <citation type="submission" date="2020-09" db="EMBL/GenBank/DDBJ databases">
        <title>Novel species of Mucilaginibacter isolated from a glacier on the Tibetan Plateau.</title>
        <authorList>
            <person name="Liu Q."/>
            <person name="Xin Y.-H."/>
        </authorList>
    </citation>
    <scope>NUCLEOTIDE SEQUENCE [LARGE SCALE GENOMIC DNA]</scope>
    <source>
        <strain evidence="2 3">CGMCC 1.13878</strain>
    </source>
</reference>
<evidence type="ECO:0008006" key="4">
    <source>
        <dbReference type="Google" id="ProtNLM"/>
    </source>
</evidence>
<proteinExistence type="predicted"/>
<comment type="caution">
    <text evidence="2">The sequence shown here is derived from an EMBL/GenBank/DDBJ whole genome shotgun (WGS) entry which is preliminary data.</text>
</comment>
<gene>
    <name evidence="2" type="ORF">IDJ75_03030</name>
</gene>
<feature type="signal peptide" evidence="1">
    <location>
        <begin position="1"/>
        <end position="29"/>
    </location>
</feature>
<evidence type="ECO:0000313" key="3">
    <source>
        <dbReference type="Proteomes" id="UP000618754"/>
    </source>
</evidence>
<evidence type="ECO:0000256" key="1">
    <source>
        <dbReference type="SAM" id="SignalP"/>
    </source>
</evidence>
<protein>
    <recommendedName>
        <fullName evidence="4">Alpha-L-rhamnosidase six-hairpin glycosidase domain-containing protein</fullName>
    </recommendedName>
</protein>
<dbReference type="Proteomes" id="UP000618754">
    <property type="component" value="Unassembled WGS sequence"/>
</dbReference>
<evidence type="ECO:0000313" key="2">
    <source>
        <dbReference type="EMBL" id="MBD1384238.1"/>
    </source>
</evidence>
<organism evidence="2 3">
    <name type="scientific">Mucilaginibacter rigui</name>
    <dbReference type="NCBI Taxonomy" id="534635"/>
    <lineage>
        <taxon>Bacteria</taxon>
        <taxon>Pseudomonadati</taxon>
        <taxon>Bacteroidota</taxon>
        <taxon>Sphingobacteriia</taxon>
        <taxon>Sphingobacteriales</taxon>
        <taxon>Sphingobacteriaceae</taxon>
        <taxon>Mucilaginibacter</taxon>
    </lineage>
</organism>
<keyword evidence="1" id="KW-0732">Signal</keyword>
<feature type="chain" id="PRO_5046698137" description="Alpha-L-rhamnosidase six-hairpin glycosidase domain-containing protein" evidence="1">
    <location>
        <begin position="30"/>
        <end position="548"/>
    </location>
</feature>
<dbReference type="EMBL" id="JACWMW010000001">
    <property type="protein sequence ID" value="MBD1384238.1"/>
    <property type="molecule type" value="Genomic_DNA"/>
</dbReference>
<name>A0ABR7X0Y1_9SPHI</name>
<keyword evidence="3" id="KW-1185">Reference proteome</keyword>
<accession>A0ABR7X0Y1</accession>